<dbReference type="GO" id="GO:0022857">
    <property type="term" value="F:transmembrane transporter activity"/>
    <property type="evidence" value="ECO:0007669"/>
    <property type="project" value="InterPro"/>
</dbReference>
<evidence type="ECO:0000256" key="1">
    <source>
        <dbReference type="ARBA" id="ARBA00004651"/>
    </source>
</evidence>
<dbReference type="Pfam" id="PF05977">
    <property type="entry name" value="MFS_3"/>
    <property type="match status" value="1"/>
</dbReference>
<keyword evidence="4 7" id="KW-0812">Transmembrane</keyword>
<feature type="transmembrane region" description="Helical" evidence="7">
    <location>
        <begin position="119"/>
        <end position="144"/>
    </location>
</feature>
<dbReference type="AlphaFoldDB" id="A0A1H2Y3L8"/>
<feature type="transmembrane region" description="Helical" evidence="7">
    <location>
        <begin position="275"/>
        <end position="295"/>
    </location>
</feature>
<evidence type="ECO:0000313" key="9">
    <source>
        <dbReference type="EMBL" id="SDW99782.1"/>
    </source>
</evidence>
<feature type="transmembrane region" description="Helical" evidence="7">
    <location>
        <begin position="362"/>
        <end position="388"/>
    </location>
</feature>
<dbReference type="PANTHER" id="PTHR43266:SF7">
    <property type="entry name" value="TRANSPORTER, PUTATIVE-RELATED"/>
    <property type="match status" value="1"/>
</dbReference>
<evidence type="ECO:0000256" key="2">
    <source>
        <dbReference type="ARBA" id="ARBA00022448"/>
    </source>
</evidence>
<feature type="transmembrane region" description="Helical" evidence="7">
    <location>
        <begin position="62"/>
        <end position="82"/>
    </location>
</feature>
<dbReference type="CDD" id="cd06173">
    <property type="entry name" value="MFS_MefA_like"/>
    <property type="match status" value="1"/>
</dbReference>
<keyword evidence="3" id="KW-1003">Cell membrane</keyword>
<dbReference type="InterPro" id="IPR020846">
    <property type="entry name" value="MFS_dom"/>
</dbReference>
<proteinExistence type="predicted"/>
<accession>A0A1H2Y3L8</accession>
<protein>
    <submittedName>
        <fullName evidence="9">Predicted arabinose efflux permease, MFS family</fullName>
    </submittedName>
</protein>
<name>A0A1H2Y3L8_9PROT</name>
<dbReference type="PRINTS" id="PR01988">
    <property type="entry name" value="EXPORTERBACE"/>
</dbReference>
<evidence type="ECO:0000256" key="4">
    <source>
        <dbReference type="ARBA" id="ARBA00022692"/>
    </source>
</evidence>
<keyword evidence="2" id="KW-0813">Transport</keyword>
<feature type="transmembrane region" description="Helical" evidence="7">
    <location>
        <begin position="156"/>
        <end position="179"/>
    </location>
</feature>
<dbReference type="InterPro" id="IPR036259">
    <property type="entry name" value="MFS_trans_sf"/>
</dbReference>
<gene>
    <name evidence="9" type="ORF">SAMN05421882_104621</name>
</gene>
<feature type="transmembrane region" description="Helical" evidence="7">
    <location>
        <begin position="394"/>
        <end position="415"/>
    </location>
</feature>
<feature type="transmembrane region" description="Helical" evidence="7">
    <location>
        <begin position="185"/>
        <end position="204"/>
    </location>
</feature>
<keyword evidence="5 7" id="KW-1133">Transmembrane helix</keyword>
<dbReference type="Proteomes" id="UP000183454">
    <property type="component" value="Unassembled WGS sequence"/>
</dbReference>
<dbReference type="GO" id="GO:0005886">
    <property type="term" value="C:plasma membrane"/>
    <property type="evidence" value="ECO:0007669"/>
    <property type="project" value="UniProtKB-SubCell"/>
</dbReference>
<keyword evidence="6 7" id="KW-0472">Membrane</keyword>
<dbReference type="PROSITE" id="PS50850">
    <property type="entry name" value="MFS"/>
    <property type="match status" value="1"/>
</dbReference>
<reference evidence="9 10" key="1">
    <citation type="submission" date="2016-10" db="EMBL/GenBank/DDBJ databases">
        <authorList>
            <person name="de Groot N.N."/>
        </authorList>
    </citation>
    <scope>NUCLEOTIDE SEQUENCE [LARGE SCALE GENOMIC DNA]</scope>
    <source>
        <strain evidence="9 10">Nm110</strain>
    </source>
</reference>
<organism evidence="9 10">
    <name type="scientific">Nitrosomonas communis</name>
    <dbReference type="NCBI Taxonomy" id="44574"/>
    <lineage>
        <taxon>Bacteria</taxon>
        <taxon>Pseudomonadati</taxon>
        <taxon>Pseudomonadota</taxon>
        <taxon>Betaproteobacteria</taxon>
        <taxon>Nitrosomonadales</taxon>
        <taxon>Nitrosomonadaceae</taxon>
        <taxon>Nitrosomonas</taxon>
    </lineage>
</organism>
<dbReference type="InterPro" id="IPR022324">
    <property type="entry name" value="Bacilysin_exporter_BacE_put"/>
</dbReference>
<evidence type="ECO:0000256" key="3">
    <source>
        <dbReference type="ARBA" id="ARBA00022475"/>
    </source>
</evidence>
<dbReference type="PANTHER" id="PTHR43266">
    <property type="entry name" value="MACROLIDE-EFFLUX PROTEIN"/>
    <property type="match status" value="1"/>
</dbReference>
<feature type="transmembrane region" description="Helical" evidence="7">
    <location>
        <begin position="307"/>
        <end position="324"/>
    </location>
</feature>
<evidence type="ECO:0000259" key="8">
    <source>
        <dbReference type="PROSITE" id="PS50850"/>
    </source>
</evidence>
<feature type="transmembrane region" description="Helical" evidence="7">
    <location>
        <begin position="330"/>
        <end position="350"/>
    </location>
</feature>
<dbReference type="SUPFAM" id="SSF103473">
    <property type="entry name" value="MFS general substrate transporter"/>
    <property type="match status" value="1"/>
</dbReference>
<comment type="subcellular location">
    <subcellularLocation>
        <location evidence="1">Cell membrane</location>
        <topology evidence="1">Multi-pass membrane protein</topology>
    </subcellularLocation>
</comment>
<evidence type="ECO:0000256" key="7">
    <source>
        <dbReference type="SAM" id="Phobius"/>
    </source>
</evidence>
<sequence>MAMKEKDVTVQSATSGWRLLWTKDFGMLWAGQAISQIGDGLSKVALLWFVYELTGSALKMTMIGLLQTIPPLVFGPLIGVYLDRLPKKMVMIVVDLVRTLTVVLIPLCYAFDVLTLERLYVLVFLNSIVSTIFGPALSSAVPLIVDRSQLTSANALIQSTTNVGVLLGPALGGLGIAVVGVQNVLYFNAVAYFISALCIIPIAVRDSHVVKRLEVLSTPIIKDLAVGFRFVFIQHRIVFALMITAVLYNLAISAFVFMLPVVAKEVLQVGPLELGWIWSALGIGMLAASLWLAWVPQGDFRNRIGRIAKFLAVGGLAVCSLGLIETPVLASTMLLIGVIGGTTSVYYPVVSATLQEVTPEHLLGRVFTTFSTGGMASSMVGMAGFGWASDEISPAASLVGIGLALLLTAMVTIHVSRRDYAPATT</sequence>
<dbReference type="EMBL" id="FNNH01000046">
    <property type="protein sequence ID" value="SDW99782.1"/>
    <property type="molecule type" value="Genomic_DNA"/>
</dbReference>
<evidence type="ECO:0000313" key="10">
    <source>
        <dbReference type="Proteomes" id="UP000183454"/>
    </source>
</evidence>
<feature type="transmembrane region" description="Helical" evidence="7">
    <location>
        <begin position="89"/>
        <end position="107"/>
    </location>
</feature>
<dbReference type="InterPro" id="IPR010290">
    <property type="entry name" value="TM_effector"/>
</dbReference>
<evidence type="ECO:0000256" key="5">
    <source>
        <dbReference type="ARBA" id="ARBA00022989"/>
    </source>
</evidence>
<evidence type="ECO:0000256" key="6">
    <source>
        <dbReference type="ARBA" id="ARBA00023136"/>
    </source>
</evidence>
<feature type="domain" description="Major facilitator superfamily (MFS) profile" evidence="8">
    <location>
        <begin position="19"/>
        <end position="420"/>
    </location>
</feature>
<dbReference type="Gene3D" id="1.20.1250.20">
    <property type="entry name" value="MFS general substrate transporter like domains"/>
    <property type="match status" value="2"/>
</dbReference>
<feature type="transmembrane region" description="Helical" evidence="7">
    <location>
        <begin position="237"/>
        <end position="263"/>
    </location>
</feature>